<evidence type="ECO:0000313" key="4">
    <source>
        <dbReference type="Proteomes" id="UP000190150"/>
    </source>
</evidence>
<dbReference type="OrthoDB" id="9794725at2"/>
<protein>
    <submittedName>
        <fullName evidence="3">Acetyl esterase/lipase</fullName>
    </submittedName>
</protein>
<organism evidence="3 4">
    <name type="scientific">Sphingobacterium nematocida</name>
    <dbReference type="NCBI Taxonomy" id="1513896"/>
    <lineage>
        <taxon>Bacteria</taxon>
        <taxon>Pseudomonadati</taxon>
        <taxon>Bacteroidota</taxon>
        <taxon>Sphingobacteriia</taxon>
        <taxon>Sphingobacteriales</taxon>
        <taxon>Sphingobacteriaceae</taxon>
        <taxon>Sphingobacterium</taxon>
    </lineage>
</organism>
<dbReference type="Pfam" id="PF20434">
    <property type="entry name" value="BD-FAE"/>
    <property type="match status" value="1"/>
</dbReference>
<dbReference type="GO" id="GO:0016787">
    <property type="term" value="F:hydrolase activity"/>
    <property type="evidence" value="ECO:0007669"/>
    <property type="project" value="UniProtKB-KW"/>
</dbReference>
<dbReference type="SUPFAM" id="SSF53474">
    <property type="entry name" value="alpha/beta-Hydrolases"/>
    <property type="match status" value="1"/>
</dbReference>
<keyword evidence="4" id="KW-1185">Reference proteome</keyword>
<dbReference type="EMBL" id="FUZF01000012">
    <property type="protein sequence ID" value="SKB86728.1"/>
    <property type="molecule type" value="Genomic_DNA"/>
</dbReference>
<dbReference type="PANTHER" id="PTHR48081">
    <property type="entry name" value="AB HYDROLASE SUPERFAMILY PROTEIN C4A8.06C"/>
    <property type="match status" value="1"/>
</dbReference>
<evidence type="ECO:0000313" key="3">
    <source>
        <dbReference type="EMBL" id="SKB86728.1"/>
    </source>
</evidence>
<dbReference type="Gene3D" id="3.40.50.1820">
    <property type="entry name" value="alpha/beta hydrolase"/>
    <property type="match status" value="1"/>
</dbReference>
<dbReference type="PANTHER" id="PTHR48081:SF6">
    <property type="entry name" value="PEPTIDASE S9 PROLYL OLIGOPEPTIDASE CATALYTIC DOMAIN-CONTAINING PROTEIN"/>
    <property type="match status" value="1"/>
</dbReference>
<evidence type="ECO:0000256" key="1">
    <source>
        <dbReference type="ARBA" id="ARBA00022801"/>
    </source>
</evidence>
<accession>A0A1T5ESE1</accession>
<gene>
    <name evidence="3" type="ORF">SAMN05660841_02753</name>
</gene>
<evidence type="ECO:0000259" key="2">
    <source>
        <dbReference type="Pfam" id="PF20434"/>
    </source>
</evidence>
<dbReference type="InterPro" id="IPR050300">
    <property type="entry name" value="GDXG_lipolytic_enzyme"/>
</dbReference>
<dbReference type="AlphaFoldDB" id="A0A1T5ESE1"/>
<feature type="domain" description="BD-FAE-like" evidence="2">
    <location>
        <begin position="53"/>
        <end position="248"/>
    </location>
</feature>
<keyword evidence="1" id="KW-0378">Hydrolase</keyword>
<dbReference type="InterPro" id="IPR029058">
    <property type="entry name" value="AB_hydrolase_fold"/>
</dbReference>
<name>A0A1T5ESE1_9SPHI</name>
<reference evidence="4" key="1">
    <citation type="submission" date="2017-02" db="EMBL/GenBank/DDBJ databases">
        <authorList>
            <person name="Varghese N."/>
            <person name="Submissions S."/>
        </authorList>
    </citation>
    <scope>NUCLEOTIDE SEQUENCE [LARGE SCALE GENOMIC DNA]</scope>
    <source>
        <strain evidence="4">DSM 24091</strain>
    </source>
</reference>
<dbReference type="InterPro" id="IPR049492">
    <property type="entry name" value="BD-FAE-like_dom"/>
</dbReference>
<dbReference type="STRING" id="1513896.SAMN05660841_02753"/>
<sequence>MCYTGYKFVIIFFSLLMIDLAIGQERVDFYPNGILNMKQSVDVGDNIPELFFYKPTHQDKNKVFLIIPGGGYARVAMSHEGHDVAKRLKDLGYASYVLRYRLPVDSQMLDKRIAPIQDAQTALAYIREHGDRHGITGNKVGVLGFSAGGHLASTLSTHFNISYIGEGEYRNLRPDFSVLVYPVITMSEGTTHLGSKKNLIGPVFDERDVLRFSNEKQVGSITPATYLVHAADDKVVPIANSLLYQKALDDFGISNTLYRYEEGGHGFGLTNKKESGDWLEAMLIWLEGQSLEVKTLEVKK</sequence>
<proteinExistence type="predicted"/>
<dbReference type="Proteomes" id="UP000190150">
    <property type="component" value="Unassembled WGS sequence"/>
</dbReference>